<evidence type="ECO:0000313" key="4">
    <source>
        <dbReference type="Proteomes" id="UP000425960"/>
    </source>
</evidence>
<dbReference type="EMBL" id="AP021876">
    <property type="protein sequence ID" value="BBO84171.1"/>
    <property type="molecule type" value="Genomic_DNA"/>
</dbReference>
<keyword evidence="1" id="KW-0472">Membrane</keyword>
<keyword evidence="1" id="KW-0812">Transmembrane</keyword>
<dbReference type="PANTHER" id="PTHR43849">
    <property type="entry name" value="BLL3936 PROTEIN"/>
    <property type="match status" value="1"/>
</dbReference>
<feature type="transmembrane region" description="Helical" evidence="1">
    <location>
        <begin position="172"/>
        <end position="201"/>
    </location>
</feature>
<feature type="transmembrane region" description="Helical" evidence="1">
    <location>
        <begin position="501"/>
        <end position="519"/>
    </location>
</feature>
<dbReference type="InterPro" id="IPR010656">
    <property type="entry name" value="DctM"/>
</dbReference>
<feature type="transmembrane region" description="Helical" evidence="1">
    <location>
        <begin position="15"/>
        <end position="34"/>
    </location>
</feature>
<proteinExistence type="predicted"/>
<feature type="transmembrane region" description="Helical" evidence="1">
    <location>
        <begin position="133"/>
        <end position="151"/>
    </location>
</feature>
<feature type="transmembrane region" description="Helical" evidence="1">
    <location>
        <begin position="583"/>
        <end position="606"/>
    </location>
</feature>
<feature type="transmembrane region" description="Helical" evidence="1">
    <location>
        <begin position="429"/>
        <end position="448"/>
    </location>
</feature>
<keyword evidence="1" id="KW-1133">Transmembrane helix</keyword>
<feature type="transmembrane region" description="Helical" evidence="1">
    <location>
        <begin position="41"/>
        <end position="64"/>
    </location>
</feature>
<dbReference type="NCBIfam" id="TIGR02123">
    <property type="entry name" value="TRAP_fused"/>
    <property type="match status" value="1"/>
</dbReference>
<evidence type="ECO:0000259" key="2">
    <source>
        <dbReference type="Pfam" id="PF06808"/>
    </source>
</evidence>
<dbReference type="AlphaFoldDB" id="A0A5K7ZVH3"/>
<feature type="domain" description="TRAP C4-dicarboxylate transport system permease DctM subunit" evidence="2">
    <location>
        <begin position="121"/>
        <end position="569"/>
    </location>
</feature>
<feature type="transmembrane region" description="Helical" evidence="1">
    <location>
        <begin position="468"/>
        <end position="494"/>
    </location>
</feature>
<feature type="transmembrane region" description="Helical" evidence="1">
    <location>
        <begin position="618"/>
        <end position="646"/>
    </location>
</feature>
<dbReference type="InterPro" id="IPR011853">
    <property type="entry name" value="TRAP_DctM-Dct_fused"/>
</dbReference>
<dbReference type="KEGG" id="dov:DSCO28_47370"/>
<name>A0A5K7ZVH3_9BACT</name>
<dbReference type="PANTHER" id="PTHR43849:SF2">
    <property type="entry name" value="BLL3936 PROTEIN"/>
    <property type="match status" value="1"/>
</dbReference>
<accession>A0A5K7ZVH3</accession>
<feature type="transmembrane region" description="Helical" evidence="1">
    <location>
        <begin position="372"/>
        <end position="392"/>
    </location>
</feature>
<feature type="transmembrane region" description="Helical" evidence="1">
    <location>
        <begin position="300"/>
        <end position="326"/>
    </location>
</feature>
<gene>
    <name evidence="3" type="ORF">DSCO28_47370</name>
</gene>
<protein>
    <submittedName>
        <fullName evidence="3">C4-dicarboxylate ABC transporter</fullName>
    </submittedName>
</protein>
<dbReference type="Proteomes" id="UP000425960">
    <property type="component" value="Chromosome"/>
</dbReference>
<evidence type="ECO:0000313" key="3">
    <source>
        <dbReference type="EMBL" id="BBO84171.1"/>
    </source>
</evidence>
<feature type="transmembrane region" description="Helical" evidence="1">
    <location>
        <begin position="347"/>
        <end position="366"/>
    </location>
</feature>
<evidence type="ECO:0000256" key="1">
    <source>
        <dbReference type="SAM" id="Phobius"/>
    </source>
</evidence>
<dbReference type="RefSeq" id="WP_155324172.1">
    <property type="nucleotide sequence ID" value="NZ_AP021876.1"/>
</dbReference>
<reference evidence="3 4" key="1">
    <citation type="submission" date="2019-11" db="EMBL/GenBank/DDBJ databases">
        <title>Comparative genomics of hydrocarbon-degrading Desulfosarcina strains.</title>
        <authorList>
            <person name="Watanabe M."/>
            <person name="Kojima H."/>
            <person name="Fukui M."/>
        </authorList>
    </citation>
    <scope>NUCLEOTIDE SEQUENCE [LARGE SCALE GENOMIC DNA]</scope>
    <source>
        <strain evidence="3 4">28bB2T</strain>
    </source>
</reference>
<organism evidence="3 4">
    <name type="scientific">Desulfosarcina ovata subsp. sediminis</name>
    <dbReference type="NCBI Taxonomy" id="885957"/>
    <lineage>
        <taxon>Bacteria</taxon>
        <taxon>Pseudomonadati</taxon>
        <taxon>Thermodesulfobacteriota</taxon>
        <taxon>Desulfobacteria</taxon>
        <taxon>Desulfobacterales</taxon>
        <taxon>Desulfosarcinaceae</taxon>
        <taxon>Desulfosarcina</taxon>
    </lineage>
</organism>
<feature type="transmembrane region" description="Helical" evidence="1">
    <location>
        <begin position="76"/>
        <end position="99"/>
    </location>
</feature>
<dbReference type="Pfam" id="PF06808">
    <property type="entry name" value="DctM"/>
    <property type="match status" value="1"/>
</dbReference>
<sequence>MATIDPAADLPSHPALATVTARIVMVVAVCLSLYQLYTAGIAALTALVQRSIHLGAILTLTFLLRPPFSTARKDRLNLWVVVDGVLVAAAIFCTVYICVNLTAIFERQGDWLPMDRLVSILGTLLVLEACRRVIGVFMSVICVVAMLYAYFGPYMPDLIIHKGYSVERIATTLWLTTEGIFGLPIGVAATFVFVFVLFGAFLETTGGGSFFIEMAYALTGHFSGGPAKTSVVASGFMGSVSGSAVGNVVATGSFTIPMMKKVGYRPHVAGAIEAAASTGGQLMPPIMGAGAFLMAEFTNISYLTIIKVALVPAIMYYATLLFFVHYEAKKYGLEGQPREELPRVGQVFKSGLHFVIPVVILIYVLVNNYSPMMAGFVAVISTVAASLLANAVRWQIASATDPSRPSLAAFAGGELQSIVQALEKGATSAIMVSVACAAAGIIVGMVTLTGMGLKFSSLVLDLSYGIEVLAILLIGLASLVLGMGLPVTASYIVLATLAGPALLDMGVPLMVSHMIVFWYSQDANVTPPVSLASFAGAGVAGANPMSTAFTSWKLAKGLYIIPIIMAYRPLLGMGEHYELLHWPVVWSMVTTMLGLIAFASALERFFIRRATWPETLLFWLAAAGFLWPTYWADGLGLAAFVLVVVLQKGRRGETATGQQI</sequence>